<dbReference type="CDD" id="cd11660">
    <property type="entry name" value="SANT_TRF"/>
    <property type="match status" value="1"/>
</dbReference>
<evidence type="ECO:0000313" key="7">
    <source>
        <dbReference type="EMBL" id="RDX79211.1"/>
    </source>
</evidence>
<dbReference type="AlphaFoldDB" id="A0A371FLS1"/>
<evidence type="ECO:0000256" key="3">
    <source>
        <dbReference type="ARBA" id="ARBA00023242"/>
    </source>
</evidence>
<dbReference type="EMBL" id="QJKJ01008604">
    <property type="protein sequence ID" value="RDX79211.1"/>
    <property type="molecule type" value="Genomic_DNA"/>
</dbReference>
<keyword evidence="8" id="KW-1185">Reference proteome</keyword>
<evidence type="ECO:0000259" key="5">
    <source>
        <dbReference type="PROSITE" id="PS50090"/>
    </source>
</evidence>
<feature type="non-terminal residue" evidence="7">
    <location>
        <position position="1"/>
    </location>
</feature>
<feature type="region of interest" description="Disordered" evidence="4">
    <location>
        <begin position="774"/>
        <end position="793"/>
    </location>
</feature>
<dbReference type="OrthoDB" id="2020981at2759"/>
<accession>A0A371FLS1</accession>
<evidence type="ECO:0000259" key="6">
    <source>
        <dbReference type="PROSITE" id="PS51294"/>
    </source>
</evidence>
<evidence type="ECO:0000256" key="2">
    <source>
        <dbReference type="ARBA" id="ARBA00023125"/>
    </source>
</evidence>
<dbReference type="InterPro" id="IPR029071">
    <property type="entry name" value="Ubiquitin-like_domsf"/>
</dbReference>
<dbReference type="PANTHER" id="PTHR21717:SF70">
    <property type="entry name" value="TELOMERE REPEAT-BINDING PROTEIN 2-RELATED"/>
    <property type="match status" value="1"/>
</dbReference>
<keyword evidence="2" id="KW-0238">DNA-binding</keyword>
<comment type="caution">
    <text evidence="7">The sequence shown here is derived from an EMBL/GenBank/DDBJ whole genome shotgun (WGS) entry which is preliminary data.</text>
</comment>
<dbReference type="GO" id="GO:0042162">
    <property type="term" value="F:telomeric DNA binding"/>
    <property type="evidence" value="ECO:0007669"/>
    <property type="project" value="UniProtKB-ARBA"/>
</dbReference>
<dbReference type="STRING" id="157652.A0A371FLS1"/>
<evidence type="ECO:0000256" key="1">
    <source>
        <dbReference type="ARBA" id="ARBA00004123"/>
    </source>
</evidence>
<evidence type="ECO:0000256" key="4">
    <source>
        <dbReference type="SAM" id="MobiDB-lite"/>
    </source>
</evidence>
<reference evidence="7" key="1">
    <citation type="submission" date="2018-05" db="EMBL/GenBank/DDBJ databases">
        <title>Draft genome of Mucuna pruriens seed.</title>
        <authorList>
            <person name="Nnadi N.E."/>
            <person name="Vos R."/>
            <person name="Hasami M.H."/>
            <person name="Devisetty U.K."/>
            <person name="Aguiy J.C."/>
        </authorList>
    </citation>
    <scope>NUCLEOTIDE SEQUENCE [LARGE SCALE GENOMIC DNA]</scope>
    <source>
        <strain evidence="7">JCA_2017</strain>
    </source>
</reference>
<dbReference type="InterPro" id="IPR057625">
    <property type="entry name" value="TPR1-6-like_ubiquitin"/>
</dbReference>
<dbReference type="InterPro" id="IPR001005">
    <property type="entry name" value="SANT/Myb"/>
</dbReference>
<dbReference type="SUPFAM" id="SSF54236">
    <property type="entry name" value="Ubiquitin-like"/>
    <property type="match status" value="1"/>
</dbReference>
<proteinExistence type="predicted"/>
<keyword evidence="3" id="KW-0539">Nucleus</keyword>
<feature type="compositionally biased region" description="Basic and acidic residues" evidence="4">
    <location>
        <begin position="185"/>
        <end position="201"/>
    </location>
</feature>
<dbReference type="SMART" id="SM00717">
    <property type="entry name" value="SANT"/>
    <property type="match status" value="1"/>
</dbReference>
<organism evidence="7 8">
    <name type="scientific">Mucuna pruriens</name>
    <name type="common">Velvet bean</name>
    <name type="synonym">Dolichos pruriens</name>
    <dbReference type="NCBI Taxonomy" id="157652"/>
    <lineage>
        <taxon>Eukaryota</taxon>
        <taxon>Viridiplantae</taxon>
        <taxon>Streptophyta</taxon>
        <taxon>Embryophyta</taxon>
        <taxon>Tracheophyta</taxon>
        <taxon>Spermatophyta</taxon>
        <taxon>Magnoliopsida</taxon>
        <taxon>eudicotyledons</taxon>
        <taxon>Gunneridae</taxon>
        <taxon>Pentapetalae</taxon>
        <taxon>rosids</taxon>
        <taxon>fabids</taxon>
        <taxon>Fabales</taxon>
        <taxon>Fabaceae</taxon>
        <taxon>Papilionoideae</taxon>
        <taxon>50 kb inversion clade</taxon>
        <taxon>NPAAA clade</taxon>
        <taxon>indigoferoid/millettioid clade</taxon>
        <taxon>Phaseoleae</taxon>
        <taxon>Mucuna</taxon>
    </lineage>
</organism>
<dbReference type="InterPro" id="IPR017930">
    <property type="entry name" value="Myb_dom"/>
</dbReference>
<dbReference type="PROSITE" id="PS50090">
    <property type="entry name" value="MYB_LIKE"/>
    <property type="match status" value="1"/>
</dbReference>
<name>A0A371FLS1_MUCPR</name>
<dbReference type="GO" id="GO:0005634">
    <property type="term" value="C:nucleus"/>
    <property type="evidence" value="ECO:0007669"/>
    <property type="project" value="UniProtKB-SubCell"/>
</dbReference>
<dbReference type="Pfam" id="PF23603">
    <property type="entry name" value="Ubiquitin_TPR1"/>
    <property type="match status" value="1"/>
</dbReference>
<dbReference type="PANTHER" id="PTHR21717">
    <property type="entry name" value="TELOMERIC REPEAT BINDING PROTEIN"/>
    <property type="match status" value="1"/>
</dbReference>
<dbReference type="Proteomes" id="UP000257109">
    <property type="component" value="Unassembled WGS sequence"/>
</dbReference>
<dbReference type="Pfam" id="PF00249">
    <property type="entry name" value="Myb_DNA-binding"/>
    <property type="match status" value="1"/>
</dbReference>
<feature type="domain" description="Myb-like" evidence="5">
    <location>
        <begin position="685"/>
        <end position="740"/>
    </location>
</feature>
<sequence>YDLLPAVSGGRKCNHGKVRWPGVVVYNELGFKQRMNGFQRVLGIQMLLIHFGFSDNSPVKIVISEQKEYGYVATSEFSVLVCLWDFDFVGCPTGYPYTQALLKGKKRLEYGFNGYQAPAMPRASRSTRRRAKFQRAEDNQKGAFDLLATIAGKLLQERENPTISSDTSSEKDQCGFVKECRDANKPSKSELTDEGSGDKKSFSRLSSQANDQNCCLKEFPHLASDGDAGIASIVTSSSSLERFIAEKLVDGSSHFKMENVTSEVKLDCSGYPKVSHFKLDGDTSKGKDELHKFEKVPIGSGIAMCSFEDPLDENPPVLISLGGNAKLSGYNDRIPRSLLSKSCDNVPVVSRDDDENSSGCTHPINTKTKAFRPKPCIGDNRISKRLASNFQKVAEKLKDDTLSNSDGEWKRTYHSKRNCTKRQSSQMNIPFKKRKLFHYSSVSNSNGFMRNGDIYYSPENCMNQDSCGSPPGMHKDPGISSLEACQHQTLRCRGSHVKLRIKSFRVPELFIDVPETATIGSLKRTVMDAVTAVLGGELHIGVFLQGKKVRDDSKTLLQTGISHHNQLDALGFTLEPNSSQSLPIVCAAHSPRSSAHITQPVIRYPSSPEVIHQRIQGNSDMLPEHQVTSLGSHFESDHDSAPSPINTSVDKDMKNSKELVTVLEMDKEELAMVPVIQKPKRSEVVQRRIRRPFSVDEVEALVQAVEKLGTGRWRDVKLCAFDNAKHRTYVDLKDKWKTLVHTARISPQQRRGEPVPQELLDRVLVAHAFWSQQQTKQQHKQHPETETETETETVFSFNKGHVNLASDFSY</sequence>
<dbReference type="Gene3D" id="1.10.246.220">
    <property type="match status" value="1"/>
</dbReference>
<comment type="subcellular location">
    <subcellularLocation>
        <location evidence="1">Nucleus</location>
    </subcellularLocation>
</comment>
<protein>
    <submittedName>
        <fullName evidence="7">Telomere repeat-binding protein 5</fullName>
    </submittedName>
</protein>
<feature type="domain" description="HTH myb-type" evidence="6">
    <location>
        <begin position="686"/>
        <end position="744"/>
    </location>
</feature>
<dbReference type="SUPFAM" id="SSF46689">
    <property type="entry name" value="Homeodomain-like"/>
    <property type="match status" value="1"/>
</dbReference>
<evidence type="ECO:0000313" key="8">
    <source>
        <dbReference type="Proteomes" id="UP000257109"/>
    </source>
</evidence>
<dbReference type="InterPro" id="IPR031105">
    <property type="entry name" value="TRP_plant"/>
</dbReference>
<dbReference type="InterPro" id="IPR009057">
    <property type="entry name" value="Homeodomain-like_sf"/>
</dbReference>
<dbReference type="PROSITE" id="PS51294">
    <property type="entry name" value="HTH_MYB"/>
    <property type="match status" value="1"/>
</dbReference>
<gene>
    <name evidence="7" type="primary">TRP5</name>
    <name evidence="7" type="ORF">CR513_40389</name>
</gene>
<feature type="region of interest" description="Disordered" evidence="4">
    <location>
        <begin position="185"/>
        <end position="204"/>
    </location>
</feature>